<evidence type="ECO:0000313" key="2">
    <source>
        <dbReference type="EMBL" id="ACS66068.1"/>
    </source>
</evidence>
<accession>C6BPE4</accession>
<feature type="signal peptide" evidence="1">
    <location>
        <begin position="1"/>
        <end position="21"/>
    </location>
</feature>
<evidence type="ECO:0000256" key="1">
    <source>
        <dbReference type="SAM" id="SignalP"/>
    </source>
</evidence>
<dbReference type="EMBL" id="CP001646">
    <property type="protein sequence ID" value="ACS66068.1"/>
    <property type="molecule type" value="Genomic_DNA"/>
</dbReference>
<name>C6BPE4_RALP1</name>
<feature type="chain" id="PRO_5002959582" evidence="1">
    <location>
        <begin position="22"/>
        <end position="128"/>
    </location>
</feature>
<dbReference type="PROSITE" id="PS51257">
    <property type="entry name" value="PROKAR_LIPOPROTEIN"/>
    <property type="match status" value="1"/>
</dbReference>
<geneLocation type="plasmid" evidence="2">
    <name>pRp12D01</name>
</geneLocation>
<dbReference type="HOGENOM" id="CLU_1957744_0_0_4"/>
<gene>
    <name evidence="2" type="ordered locus">Rpic12D_4833</name>
</gene>
<sequence length="128" mass="13220">MKSWILMGAASVAMACGAAIAADAESDLQLLSSAANAYAVNNFASLFKGTDVQDRVVAIPRGAAYGQSLHPSTDALKAMAYLPQTAAGGDVLLEFNPPSCNTKAVGACNLMVHTTVAGVRRTQIIHAR</sequence>
<protein>
    <submittedName>
        <fullName evidence="2">Uncharacterized protein</fullName>
    </submittedName>
</protein>
<keyword evidence="1" id="KW-0732">Signal</keyword>
<proteinExistence type="predicted"/>
<reference evidence="2" key="1">
    <citation type="submission" date="2009-06" db="EMBL/GenBank/DDBJ databases">
        <title>Complete sequence plasmid 1 of Ralstonia pickettii 12D.</title>
        <authorList>
            <consortium name="US DOE Joint Genome Institute"/>
            <person name="Lucas S."/>
            <person name="Copeland A."/>
            <person name="Lapidus A."/>
            <person name="Glavina del Rio T."/>
            <person name="Dalin E."/>
            <person name="Tice H."/>
            <person name="Bruce D."/>
            <person name="Goodwin L."/>
            <person name="Pitluck S."/>
            <person name="Sims D."/>
            <person name="Meincke L."/>
            <person name="Brettin T."/>
            <person name="Detter J.C."/>
            <person name="Han C."/>
            <person name="Larimer F."/>
            <person name="Land M."/>
            <person name="Hauser L."/>
            <person name="Kyrpides N."/>
            <person name="Ovchinnikova G."/>
            <person name="Marsh T."/>
            <person name="Richardson P."/>
        </authorList>
    </citation>
    <scope>NUCLEOTIDE SEQUENCE [LARGE SCALE GENOMIC DNA]</scope>
    <source>
        <plasmid evidence="2">12D</plasmid>
        <plasmid evidence="2">pRp12D01</plasmid>
    </source>
</reference>
<organism evidence="2">
    <name type="scientific">Ralstonia pickettii (strain 12D)</name>
    <dbReference type="NCBI Taxonomy" id="428406"/>
    <lineage>
        <taxon>Bacteria</taxon>
        <taxon>Pseudomonadati</taxon>
        <taxon>Pseudomonadota</taxon>
        <taxon>Betaproteobacteria</taxon>
        <taxon>Burkholderiales</taxon>
        <taxon>Burkholderiaceae</taxon>
        <taxon>Ralstonia</taxon>
    </lineage>
</organism>
<dbReference type="KEGG" id="rpf:Rpic12D_4833"/>
<dbReference type="AlphaFoldDB" id="C6BPE4"/>
<keyword evidence="2" id="KW-0614">Plasmid</keyword>